<dbReference type="EMBL" id="JTDI01000001">
    <property type="protein sequence ID" value="KHK93004.1"/>
    <property type="molecule type" value="Genomic_DNA"/>
</dbReference>
<evidence type="ECO:0000259" key="3">
    <source>
        <dbReference type="Pfam" id="PF13505"/>
    </source>
</evidence>
<organism evidence="4 5">
    <name type="scientific">Novosphingobium malaysiense</name>
    <dbReference type="NCBI Taxonomy" id="1348853"/>
    <lineage>
        <taxon>Bacteria</taxon>
        <taxon>Pseudomonadati</taxon>
        <taxon>Pseudomonadota</taxon>
        <taxon>Alphaproteobacteria</taxon>
        <taxon>Sphingomonadales</taxon>
        <taxon>Sphingomonadaceae</taxon>
        <taxon>Novosphingobium</taxon>
    </lineage>
</organism>
<proteinExistence type="predicted"/>
<evidence type="ECO:0000313" key="5">
    <source>
        <dbReference type="Proteomes" id="UP000031057"/>
    </source>
</evidence>
<dbReference type="AlphaFoldDB" id="A0A0B1ZU36"/>
<accession>A0A0B1ZU36</accession>
<feature type="signal peptide" evidence="2">
    <location>
        <begin position="1"/>
        <end position="22"/>
    </location>
</feature>
<comment type="caution">
    <text evidence="4">The sequence shown here is derived from an EMBL/GenBank/DDBJ whole genome shotgun (WGS) entry which is preliminary data.</text>
</comment>
<dbReference type="STRING" id="1348853.LK12_01030"/>
<dbReference type="Gene3D" id="2.40.160.20">
    <property type="match status" value="1"/>
</dbReference>
<feature type="chain" id="PRO_5002069198" description="Outer membrane protein beta-barrel domain-containing protein" evidence="2">
    <location>
        <begin position="23"/>
        <end position="185"/>
    </location>
</feature>
<dbReference type="Proteomes" id="UP000031057">
    <property type="component" value="Unassembled WGS sequence"/>
</dbReference>
<protein>
    <recommendedName>
        <fullName evidence="3">Outer membrane protein beta-barrel domain-containing protein</fullName>
    </recommendedName>
</protein>
<name>A0A0B1ZU36_9SPHN</name>
<evidence type="ECO:0000256" key="1">
    <source>
        <dbReference type="ARBA" id="ARBA00022729"/>
    </source>
</evidence>
<evidence type="ECO:0000256" key="2">
    <source>
        <dbReference type="SAM" id="SignalP"/>
    </source>
</evidence>
<gene>
    <name evidence="4" type="ORF">LK12_01030</name>
</gene>
<dbReference type="RefSeq" id="WP_039278291.1">
    <property type="nucleotide sequence ID" value="NZ_JTDI01000001.1"/>
</dbReference>
<evidence type="ECO:0000313" key="4">
    <source>
        <dbReference type="EMBL" id="KHK93004.1"/>
    </source>
</evidence>
<feature type="domain" description="Outer membrane protein beta-barrel" evidence="3">
    <location>
        <begin position="10"/>
        <end position="185"/>
    </location>
</feature>
<reference evidence="4 5" key="1">
    <citation type="submission" date="2014-10" db="EMBL/GenBank/DDBJ databases">
        <title>Genome sequence of Novosphingobium malaysiense MUSC 273(T).</title>
        <authorList>
            <person name="Lee L.-H."/>
        </authorList>
    </citation>
    <scope>NUCLEOTIDE SEQUENCE [LARGE SCALE GENOMIC DNA]</scope>
    <source>
        <strain evidence="4 5">MUSC 273</strain>
    </source>
</reference>
<sequence>MKKFAIAGGALALLAIPAAANAQAFVQVETGLDSVSVDGESDEGVSYGISAGYDMPLSGGMFVGIQGTVADSTTKECASDVFGAGDKLCIKTGRDLAAVVRLGTTVGEKGKLYVLGGYTNARIRVTYSDGVDSASDGANGDGFRLGAGYQYDLSENLFLKAEYRYSNYESDVSRHNGIVALGVKF</sequence>
<dbReference type="OrthoDB" id="8222426at2"/>
<dbReference type="InterPro" id="IPR027385">
    <property type="entry name" value="Beta-barrel_OMP"/>
</dbReference>
<keyword evidence="5" id="KW-1185">Reference proteome</keyword>
<keyword evidence="1 2" id="KW-0732">Signal</keyword>
<dbReference type="Pfam" id="PF13505">
    <property type="entry name" value="OMP_b-brl"/>
    <property type="match status" value="1"/>
</dbReference>
<dbReference type="InterPro" id="IPR011250">
    <property type="entry name" value="OMP/PagP_B-barrel"/>
</dbReference>
<dbReference type="SUPFAM" id="SSF56925">
    <property type="entry name" value="OMPA-like"/>
    <property type="match status" value="1"/>
</dbReference>